<dbReference type="Proteomes" id="UP001630127">
    <property type="component" value="Unassembled WGS sequence"/>
</dbReference>
<dbReference type="AlphaFoldDB" id="A0ABD2YAC7"/>
<dbReference type="InterPro" id="IPR000477">
    <property type="entry name" value="RT_dom"/>
</dbReference>
<dbReference type="InterPro" id="IPR051320">
    <property type="entry name" value="Viral_Replic_Matur_Polypro"/>
</dbReference>
<evidence type="ECO:0000313" key="4">
    <source>
        <dbReference type="Proteomes" id="UP001630127"/>
    </source>
</evidence>
<proteinExistence type="predicted"/>
<dbReference type="Pfam" id="PF17919">
    <property type="entry name" value="RT_RNaseH_2"/>
    <property type="match status" value="1"/>
</dbReference>
<comment type="caution">
    <text evidence="3">The sequence shown here is derived from an EMBL/GenBank/DDBJ whole genome shotgun (WGS) entry which is preliminary data.</text>
</comment>
<reference evidence="3 4" key="1">
    <citation type="submission" date="2024-11" db="EMBL/GenBank/DDBJ databases">
        <title>A near-complete genome assembly of Cinchona calisaya.</title>
        <authorList>
            <person name="Lian D.C."/>
            <person name="Zhao X.W."/>
            <person name="Wei L."/>
        </authorList>
    </citation>
    <scope>NUCLEOTIDE SEQUENCE [LARGE SCALE GENOMIC DNA]</scope>
    <source>
        <tissue evidence="3">Nenye</tissue>
    </source>
</reference>
<evidence type="ECO:0000259" key="2">
    <source>
        <dbReference type="Pfam" id="PF17919"/>
    </source>
</evidence>
<evidence type="ECO:0008006" key="5">
    <source>
        <dbReference type="Google" id="ProtNLM"/>
    </source>
</evidence>
<gene>
    <name evidence="3" type="ORF">ACH5RR_033804</name>
</gene>
<dbReference type="CDD" id="cd01647">
    <property type="entry name" value="RT_LTR"/>
    <property type="match status" value="1"/>
</dbReference>
<dbReference type="InterPro" id="IPR043502">
    <property type="entry name" value="DNA/RNA_pol_sf"/>
</dbReference>
<dbReference type="EMBL" id="JBJUIK010000014">
    <property type="protein sequence ID" value="KAL3503963.1"/>
    <property type="molecule type" value="Genomic_DNA"/>
</dbReference>
<dbReference type="Gene3D" id="3.10.10.10">
    <property type="entry name" value="HIV Type 1 Reverse Transcriptase, subunit A, domain 1"/>
    <property type="match status" value="1"/>
</dbReference>
<dbReference type="SUPFAM" id="SSF56672">
    <property type="entry name" value="DNA/RNA polymerases"/>
    <property type="match status" value="1"/>
</dbReference>
<evidence type="ECO:0000313" key="3">
    <source>
        <dbReference type="EMBL" id="KAL3503963.1"/>
    </source>
</evidence>
<accession>A0ABD2YAC7</accession>
<dbReference type="InterPro" id="IPR041577">
    <property type="entry name" value="RT_RNaseH_2"/>
</dbReference>
<organism evidence="3 4">
    <name type="scientific">Cinchona calisaya</name>
    <dbReference type="NCBI Taxonomy" id="153742"/>
    <lineage>
        <taxon>Eukaryota</taxon>
        <taxon>Viridiplantae</taxon>
        <taxon>Streptophyta</taxon>
        <taxon>Embryophyta</taxon>
        <taxon>Tracheophyta</taxon>
        <taxon>Spermatophyta</taxon>
        <taxon>Magnoliopsida</taxon>
        <taxon>eudicotyledons</taxon>
        <taxon>Gunneridae</taxon>
        <taxon>Pentapetalae</taxon>
        <taxon>asterids</taxon>
        <taxon>lamiids</taxon>
        <taxon>Gentianales</taxon>
        <taxon>Rubiaceae</taxon>
        <taxon>Cinchonoideae</taxon>
        <taxon>Cinchoneae</taxon>
        <taxon>Cinchona</taxon>
    </lineage>
</organism>
<dbReference type="Gene3D" id="3.30.70.270">
    <property type="match status" value="2"/>
</dbReference>
<evidence type="ECO:0000259" key="1">
    <source>
        <dbReference type="Pfam" id="PF00078"/>
    </source>
</evidence>
<dbReference type="PANTHER" id="PTHR33064:SF39">
    <property type="match status" value="1"/>
</dbReference>
<feature type="domain" description="Reverse transcriptase" evidence="1">
    <location>
        <begin position="10"/>
        <end position="127"/>
    </location>
</feature>
<protein>
    <recommendedName>
        <fullName evidence="5">Reverse transcriptase</fullName>
    </recommendedName>
</protein>
<name>A0ABD2YAC7_9GENT</name>
<dbReference type="Pfam" id="PF00078">
    <property type="entry name" value="RVT_1"/>
    <property type="match status" value="1"/>
</dbReference>
<sequence>MLEKLAGFAYYCFLGGYSGYLQIVISPEDQDKTTFIYPFSTFAYKRMLFGLCNAPSTFQHCMFAIFHDMVEKSIEIFMDDFSVFGSSFDNCLANLYNVLKRYVETNLVLNWKKCHFMTREGIVLGHKVSSKGIEVDRAKVEVTEKLTPPVNVKGIRCFLGYAGFYRRFIRNFSHISRPLCLLLQKDYPFHFDDSCLKAFNELKHALVVAPVIVAPNWSLPFELMCDTSDYAMGAVLCQKVNKMLHVIY</sequence>
<dbReference type="InterPro" id="IPR043128">
    <property type="entry name" value="Rev_trsase/Diguanyl_cyclase"/>
</dbReference>
<dbReference type="FunFam" id="3.30.70.270:FF:000020">
    <property type="entry name" value="Transposon Tf2-6 polyprotein-like Protein"/>
    <property type="match status" value="1"/>
</dbReference>
<keyword evidence="4" id="KW-1185">Reference proteome</keyword>
<dbReference type="PANTHER" id="PTHR33064">
    <property type="entry name" value="POL PROTEIN"/>
    <property type="match status" value="1"/>
</dbReference>
<feature type="domain" description="Reverse transcriptase/retrotransposon-derived protein RNase H-like" evidence="2">
    <location>
        <begin position="192"/>
        <end position="247"/>
    </location>
</feature>